<name>A0AAW4VJR7_9FIRM</name>
<accession>A0AAW4VJR7</accession>
<evidence type="ECO:0000256" key="1">
    <source>
        <dbReference type="ARBA" id="ARBA00022679"/>
    </source>
</evidence>
<dbReference type="InterPro" id="IPR050832">
    <property type="entry name" value="Bact_Acetyltransf"/>
</dbReference>
<comment type="caution">
    <text evidence="4">The sequence shown here is derived from an EMBL/GenBank/DDBJ whole genome shotgun (WGS) entry which is preliminary data.</text>
</comment>
<dbReference type="EMBL" id="JAJDKQ010000021">
    <property type="protein sequence ID" value="MCB8562390.1"/>
    <property type="molecule type" value="Genomic_DNA"/>
</dbReference>
<dbReference type="SUPFAM" id="SSF55729">
    <property type="entry name" value="Acyl-CoA N-acyltransferases (Nat)"/>
    <property type="match status" value="1"/>
</dbReference>
<dbReference type="PANTHER" id="PTHR43877:SF2">
    <property type="entry name" value="AMINOALKYLPHOSPHONATE N-ACETYLTRANSFERASE-RELATED"/>
    <property type="match status" value="1"/>
</dbReference>
<organism evidence="4 5">
    <name type="scientific">Faecalibacillus intestinalis</name>
    <dbReference type="NCBI Taxonomy" id="1982626"/>
    <lineage>
        <taxon>Bacteria</taxon>
        <taxon>Bacillati</taxon>
        <taxon>Bacillota</taxon>
        <taxon>Erysipelotrichia</taxon>
        <taxon>Erysipelotrichales</taxon>
        <taxon>Coprobacillaceae</taxon>
        <taxon>Faecalibacillus</taxon>
    </lineage>
</organism>
<dbReference type="Gene3D" id="3.40.630.30">
    <property type="match status" value="1"/>
</dbReference>
<dbReference type="PANTHER" id="PTHR43877">
    <property type="entry name" value="AMINOALKYLPHOSPHONATE N-ACETYLTRANSFERASE-RELATED-RELATED"/>
    <property type="match status" value="1"/>
</dbReference>
<dbReference type="InterPro" id="IPR016181">
    <property type="entry name" value="Acyl_CoA_acyltransferase"/>
</dbReference>
<evidence type="ECO:0000259" key="3">
    <source>
        <dbReference type="PROSITE" id="PS51186"/>
    </source>
</evidence>
<dbReference type="GO" id="GO:0016747">
    <property type="term" value="F:acyltransferase activity, transferring groups other than amino-acyl groups"/>
    <property type="evidence" value="ECO:0007669"/>
    <property type="project" value="InterPro"/>
</dbReference>
<keyword evidence="2 4" id="KW-0012">Acyltransferase</keyword>
<evidence type="ECO:0000313" key="4">
    <source>
        <dbReference type="EMBL" id="MCB8562390.1"/>
    </source>
</evidence>
<keyword evidence="1 4" id="KW-0808">Transferase</keyword>
<reference evidence="4" key="1">
    <citation type="submission" date="2021-10" db="EMBL/GenBank/DDBJ databases">
        <title>Collection of gut derived symbiotic bacterial strains cultured from healthy donors.</title>
        <authorList>
            <person name="Lin H."/>
            <person name="Littmann E."/>
            <person name="Kohout C."/>
            <person name="Pamer E.G."/>
        </authorList>
    </citation>
    <scope>NUCLEOTIDE SEQUENCE</scope>
    <source>
        <strain evidence="4">DFI.5.2</strain>
    </source>
</reference>
<dbReference type="PROSITE" id="PS51186">
    <property type="entry name" value="GNAT"/>
    <property type="match status" value="1"/>
</dbReference>
<dbReference type="Proteomes" id="UP001197827">
    <property type="component" value="Unassembled WGS sequence"/>
</dbReference>
<dbReference type="Pfam" id="PF00583">
    <property type="entry name" value="Acetyltransf_1"/>
    <property type="match status" value="1"/>
</dbReference>
<evidence type="ECO:0000313" key="5">
    <source>
        <dbReference type="Proteomes" id="UP001197827"/>
    </source>
</evidence>
<protein>
    <submittedName>
        <fullName evidence="4">GNAT family N-acetyltransferase</fullName>
        <ecNumber evidence="4">2.3.1.-</ecNumber>
    </submittedName>
</protein>
<dbReference type="AlphaFoldDB" id="A0AAW4VJR7"/>
<evidence type="ECO:0000256" key="2">
    <source>
        <dbReference type="ARBA" id="ARBA00023315"/>
    </source>
</evidence>
<proteinExistence type="predicted"/>
<dbReference type="CDD" id="cd04301">
    <property type="entry name" value="NAT_SF"/>
    <property type="match status" value="1"/>
</dbReference>
<gene>
    <name evidence="4" type="ORF">LJD74_10320</name>
</gene>
<dbReference type="EC" id="2.3.1.-" evidence="4"/>
<sequence>MIEYAKLEDKEEIYNLICILENKEINKEHFDYVFENSLKDEGIIYLVYRDEKIEGFLSFKIHHYLHHDRDTGEIVELIVLPEKRNLKIGKQLIEKIEEIAKEKQLEQIELSTSTYRKDAHRFYERQGYEKLHYNYTKALDD</sequence>
<feature type="domain" description="N-acetyltransferase" evidence="3">
    <location>
        <begin position="1"/>
        <end position="141"/>
    </location>
</feature>
<dbReference type="InterPro" id="IPR000182">
    <property type="entry name" value="GNAT_dom"/>
</dbReference>
<dbReference type="RefSeq" id="WP_117871516.1">
    <property type="nucleotide sequence ID" value="NZ_JAJDKQ010000021.1"/>
</dbReference>